<gene>
    <name evidence="2" type="ORF">A2Y82_04650</name>
</gene>
<reference evidence="2 3" key="1">
    <citation type="journal article" date="2016" name="Nat. Commun.">
        <title>Thousands of microbial genomes shed light on interconnected biogeochemical processes in an aquifer system.</title>
        <authorList>
            <person name="Anantharaman K."/>
            <person name="Brown C.T."/>
            <person name="Hug L.A."/>
            <person name="Sharon I."/>
            <person name="Castelle C.J."/>
            <person name="Probst A.J."/>
            <person name="Thomas B.C."/>
            <person name="Singh A."/>
            <person name="Wilkins M.J."/>
            <person name="Karaoz U."/>
            <person name="Brodie E.L."/>
            <person name="Williams K.H."/>
            <person name="Hubbard S.S."/>
            <person name="Banfield J.F."/>
        </authorList>
    </citation>
    <scope>NUCLEOTIDE SEQUENCE [LARGE SCALE GENOMIC DNA]</scope>
</reference>
<dbReference type="Proteomes" id="UP000176498">
    <property type="component" value="Unassembled WGS sequence"/>
</dbReference>
<organism evidence="2 3">
    <name type="scientific">Candidatus Buchananbacteria bacterium RBG_13_36_9</name>
    <dbReference type="NCBI Taxonomy" id="1797530"/>
    <lineage>
        <taxon>Bacteria</taxon>
        <taxon>Candidatus Buchananiibacteriota</taxon>
    </lineage>
</organism>
<dbReference type="EMBL" id="MHHZ01000004">
    <property type="protein sequence ID" value="OGY42404.1"/>
    <property type="molecule type" value="Genomic_DNA"/>
</dbReference>
<evidence type="ECO:0000313" key="3">
    <source>
        <dbReference type="Proteomes" id="UP000176498"/>
    </source>
</evidence>
<dbReference type="Pfam" id="PF23451">
    <property type="entry name" value="Zn_ribbon_PaaD"/>
    <property type="match status" value="1"/>
</dbReference>
<evidence type="ECO:0000313" key="2">
    <source>
        <dbReference type="EMBL" id="OGY42404.1"/>
    </source>
</evidence>
<feature type="domain" description="PaaD zinc beta ribbon" evidence="1">
    <location>
        <begin position="16"/>
        <end position="56"/>
    </location>
</feature>
<name>A0A1G1XR41_9BACT</name>
<accession>A0A1G1XR41</accession>
<comment type="caution">
    <text evidence="2">The sequence shown here is derived from an EMBL/GenBank/DDBJ whole genome shotgun (WGS) entry which is preliminary data.</text>
</comment>
<dbReference type="InterPro" id="IPR056572">
    <property type="entry name" value="Zn_ribbon_PaaD"/>
</dbReference>
<sequence length="61" mass="7219">MPECKLDYNALPEAEKNQWGNLECPQCESRDYEISKEDTQQGSRKIYTCKSCQTKFRDPRK</sequence>
<protein>
    <recommendedName>
        <fullName evidence="1">PaaD zinc beta ribbon domain-containing protein</fullName>
    </recommendedName>
</protein>
<dbReference type="AlphaFoldDB" id="A0A1G1XR41"/>
<proteinExistence type="predicted"/>
<evidence type="ECO:0000259" key="1">
    <source>
        <dbReference type="Pfam" id="PF23451"/>
    </source>
</evidence>